<dbReference type="RefSeq" id="XP_007930315.1">
    <property type="nucleotide sequence ID" value="XM_007932124.1"/>
</dbReference>
<dbReference type="KEGG" id="pfj:MYCFIDRAFT_178234"/>
<feature type="region of interest" description="Disordered" evidence="1">
    <location>
        <begin position="56"/>
        <end position="77"/>
    </location>
</feature>
<dbReference type="VEuPathDB" id="FungiDB:MYCFIDRAFT_178234"/>
<name>M3AQE5_PSEFD</name>
<dbReference type="GeneID" id="19333907"/>
<dbReference type="AlphaFoldDB" id="M3AQE5"/>
<evidence type="ECO:0000313" key="3">
    <source>
        <dbReference type="Proteomes" id="UP000016932"/>
    </source>
</evidence>
<evidence type="ECO:0000313" key="2">
    <source>
        <dbReference type="EMBL" id="EME79652.1"/>
    </source>
</evidence>
<dbReference type="EMBL" id="KB446562">
    <property type="protein sequence ID" value="EME79652.1"/>
    <property type="molecule type" value="Genomic_DNA"/>
</dbReference>
<dbReference type="Proteomes" id="UP000016932">
    <property type="component" value="Unassembled WGS sequence"/>
</dbReference>
<dbReference type="HOGENOM" id="CLU_2639134_0_0_1"/>
<gene>
    <name evidence="2" type="ORF">MYCFIDRAFT_178234</name>
</gene>
<protein>
    <submittedName>
        <fullName evidence="2">Uncharacterized protein</fullName>
    </submittedName>
</protein>
<proteinExistence type="predicted"/>
<accession>M3AQE5</accession>
<reference evidence="2 3" key="1">
    <citation type="journal article" date="2012" name="PLoS Pathog.">
        <title>Diverse lifestyles and strategies of plant pathogenesis encoded in the genomes of eighteen Dothideomycetes fungi.</title>
        <authorList>
            <person name="Ohm R.A."/>
            <person name="Feau N."/>
            <person name="Henrissat B."/>
            <person name="Schoch C.L."/>
            <person name="Horwitz B.A."/>
            <person name="Barry K.W."/>
            <person name="Condon B.J."/>
            <person name="Copeland A.C."/>
            <person name="Dhillon B."/>
            <person name="Glaser F."/>
            <person name="Hesse C.N."/>
            <person name="Kosti I."/>
            <person name="LaButti K."/>
            <person name="Lindquist E.A."/>
            <person name="Lucas S."/>
            <person name="Salamov A.A."/>
            <person name="Bradshaw R.E."/>
            <person name="Ciuffetti L."/>
            <person name="Hamelin R.C."/>
            <person name="Kema G.H.J."/>
            <person name="Lawrence C."/>
            <person name="Scott J.A."/>
            <person name="Spatafora J.W."/>
            <person name="Turgeon B.G."/>
            <person name="de Wit P.J.G.M."/>
            <person name="Zhong S."/>
            <person name="Goodwin S.B."/>
            <person name="Grigoriev I.V."/>
        </authorList>
    </citation>
    <scope>NUCLEOTIDE SEQUENCE [LARGE SCALE GENOMIC DNA]</scope>
    <source>
        <strain evidence="2 3">CIRAD86</strain>
    </source>
</reference>
<organism evidence="2 3">
    <name type="scientific">Pseudocercospora fijiensis (strain CIRAD86)</name>
    <name type="common">Black leaf streak disease fungus</name>
    <name type="synonym">Mycosphaerella fijiensis</name>
    <dbReference type="NCBI Taxonomy" id="383855"/>
    <lineage>
        <taxon>Eukaryota</taxon>
        <taxon>Fungi</taxon>
        <taxon>Dikarya</taxon>
        <taxon>Ascomycota</taxon>
        <taxon>Pezizomycotina</taxon>
        <taxon>Dothideomycetes</taxon>
        <taxon>Dothideomycetidae</taxon>
        <taxon>Mycosphaerellales</taxon>
        <taxon>Mycosphaerellaceae</taxon>
        <taxon>Pseudocercospora</taxon>
    </lineage>
</organism>
<evidence type="ECO:0000256" key="1">
    <source>
        <dbReference type="SAM" id="MobiDB-lite"/>
    </source>
</evidence>
<keyword evidence="3" id="KW-1185">Reference proteome</keyword>
<sequence>MDTYSKDESLPQIYATCLSRGLKLYICLVPSHISRGDGHPYLTRLSSFLRENQDLGSSAPRLVSDTDHTPSQPIARS</sequence>